<dbReference type="Pfam" id="PF07700">
    <property type="entry name" value="HNOB"/>
    <property type="match status" value="1"/>
</dbReference>
<reference evidence="2 3" key="1">
    <citation type="submission" date="2018-04" db="EMBL/GenBank/DDBJ databases">
        <title>The genome of golden apple snail Pomacea canaliculata provides insight into stress tolerance and invasive adaptation.</title>
        <authorList>
            <person name="Liu C."/>
            <person name="Liu B."/>
            <person name="Ren Y."/>
            <person name="Zhang Y."/>
            <person name="Wang H."/>
            <person name="Li S."/>
            <person name="Jiang F."/>
            <person name="Yin L."/>
            <person name="Zhang G."/>
            <person name="Qian W."/>
            <person name="Fan W."/>
        </authorList>
    </citation>
    <scope>NUCLEOTIDE SEQUENCE [LARGE SCALE GENOMIC DNA]</scope>
    <source>
        <strain evidence="2">SZHN2017</strain>
        <tissue evidence="2">Muscle</tissue>
    </source>
</reference>
<dbReference type="PANTHER" id="PTHR45655">
    <property type="entry name" value="GUANYLATE CYCLASE SOLUBLE SUBUNIT BETA-2"/>
    <property type="match status" value="1"/>
</dbReference>
<dbReference type="Proteomes" id="UP000245119">
    <property type="component" value="Linkage Group LG3"/>
</dbReference>
<dbReference type="GO" id="GO:0020037">
    <property type="term" value="F:heme binding"/>
    <property type="evidence" value="ECO:0007669"/>
    <property type="project" value="InterPro"/>
</dbReference>
<feature type="domain" description="Heme NO-binding" evidence="1">
    <location>
        <begin position="2"/>
        <end position="162"/>
    </location>
</feature>
<dbReference type="GO" id="GO:0004383">
    <property type="term" value="F:guanylate cyclase activity"/>
    <property type="evidence" value="ECO:0007669"/>
    <property type="project" value="TreeGrafter"/>
</dbReference>
<keyword evidence="3" id="KW-1185">Reference proteome</keyword>
<comment type="caution">
    <text evidence="2">The sequence shown here is derived from an EMBL/GenBank/DDBJ whole genome shotgun (WGS) entry which is preliminary data.</text>
</comment>
<dbReference type="STRING" id="400727.A0A2T7PJL6"/>
<protein>
    <recommendedName>
        <fullName evidence="1">Heme NO-binding domain-containing protein</fullName>
    </recommendedName>
</protein>
<dbReference type="GO" id="GO:0038060">
    <property type="term" value="P:nitric oxide-cGMP-mediated signaling"/>
    <property type="evidence" value="ECO:0007669"/>
    <property type="project" value="TreeGrafter"/>
</dbReference>
<organism evidence="2 3">
    <name type="scientific">Pomacea canaliculata</name>
    <name type="common">Golden apple snail</name>
    <dbReference type="NCBI Taxonomy" id="400727"/>
    <lineage>
        <taxon>Eukaryota</taxon>
        <taxon>Metazoa</taxon>
        <taxon>Spiralia</taxon>
        <taxon>Lophotrochozoa</taxon>
        <taxon>Mollusca</taxon>
        <taxon>Gastropoda</taxon>
        <taxon>Caenogastropoda</taxon>
        <taxon>Architaenioglossa</taxon>
        <taxon>Ampullarioidea</taxon>
        <taxon>Ampullariidae</taxon>
        <taxon>Pomacea</taxon>
    </lineage>
</organism>
<dbReference type="InterPro" id="IPR011644">
    <property type="entry name" value="Heme_NO-bd"/>
</dbReference>
<dbReference type="AlphaFoldDB" id="A0A2T7PJL6"/>
<dbReference type="InterPro" id="IPR038158">
    <property type="entry name" value="H-NOX_domain_sf"/>
</dbReference>
<dbReference type="GO" id="GO:0008074">
    <property type="term" value="C:guanylate cyclase complex, soluble"/>
    <property type="evidence" value="ECO:0007669"/>
    <property type="project" value="TreeGrafter"/>
</dbReference>
<dbReference type="EMBL" id="PZQS01000003">
    <property type="protein sequence ID" value="PVD33577.1"/>
    <property type="molecule type" value="Genomic_DNA"/>
</dbReference>
<accession>A0A2T7PJL6</accession>
<sequence length="235" mass="27089">MYGLLIESIMDYIRKRFGDEAWESIRQKAGIPHTCFSTHETYSEQLIPKIADSASQVIGLPEDELMDAFGVAFVSFVGQYGYDSILKVLGRHMRDFLNGLDNLHEYLRFSYPKLRPPSFFVENENKNGLTLHYRSRRKGFVHYVKGQIRRVGELFYSTKVDIFVVGQHFNKDDNTTHVTFRLLLTTWPSKTPGKLTRTVWWTTSHLVDLSGVLVHKLQELVKGVYLLLSSSKASH</sequence>
<dbReference type="InterPro" id="IPR024096">
    <property type="entry name" value="NO_sig/Golgi_transp_ligand-bd"/>
</dbReference>
<dbReference type="GO" id="GO:0070482">
    <property type="term" value="P:response to oxygen levels"/>
    <property type="evidence" value="ECO:0007669"/>
    <property type="project" value="TreeGrafter"/>
</dbReference>
<dbReference type="PANTHER" id="PTHR45655:SF10">
    <property type="entry name" value="SOLUBLE GUANYLATE CYCLASE 88E"/>
    <property type="match status" value="1"/>
</dbReference>
<gene>
    <name evidence="2" type="ORF">C0Q70_04834</name>
</gene>
<name>A0A2T7PJL6_POMCA</name>
<evidence type="ECO:0000313" key="3">
    <source>
        <dbReference type="Proteomes" id="UP000245119"/>
    </source>
</evidence>
<dbReference type="OrthoDB" id="6127067at2759"/>
<dbReference type="SUPFAM" id="SSF111126">
    <property type="entry name" value="Ligand-binding domain in the NO signalling and Golgi transport"/>
    <property type="match status" value="1"/>
</dbReference>
<evidence type="ECO:0000313" key="2">
    <source>
        <dbReference type="EMBL" id="PVD33577.1"/>
    </source>
</evidence>
<dbReference type="Gene3D" id="3.90.1520.10">
    <property type="entry name" value="H-NOX domain"/>
    <property type="match status" value="1"/>
</dbReference>
<evidence type="ECO:0000259" key="1">
    <source>
        <dbReference type="Pfam" id="PF07700"/>
    </source>
</evidence>
<proteinExistence type="predicted"/>